<dbReference type="InterPro" id="IPR000322">
    <property type="entry name" value="Glyco_hydro_31_TIM"/>
</dbReference>
<dbReference type="InterPro" id="IPR025887">
    <property type="entry name" value="Glyco_hydro_31_N_dom"/>
</dbReference>
<accession>A0A1I5XC97</accession>
<evidence type="ECO:0000256" key="2">
    <source>
        <dbReference type="RuleBase" id="RU361185"/>
    </source>
</evidence>
<sequence>MIKLDIEKDKEEIQLEKGLLTIEYSKDGQQSYAIIRASYNHVYGLGEKFDHIDQKGHKCINCVEEKFCNQGEKTYCSVPFFFTDTGWGLFVETDCVTTFEFNHEIRCVLPNDASLLLFSGSPADITGEFNTYLGKISVPPKYAFGPWISANRWNSQKDVEDVVKKLEKYDFPATVLVLEAWSDEATFYIWNGAKCRGIDGNEELRYEDLDFSESKYWTNPKEMVQKLKEKGIHTVLWQIPVYKKMEKGAYNSQNIMDEEYAIKNKLCLYKKDGLPYRIPEGNWFAGSLVPDFSNPDTKRAWFAKRKYLLDMGIDGFKTDGGEFIYEDDVISFDQKTGKELKNSYCQQYINSYYETLGKEHVLFSRAGYTGTQRTPILWAGDHQSTYEELRNVYTAAISAACSGIIFWGFDIGGFAGPLPAMDLYLKSTQFACFCPIMQWHSEPDGGQFKELLPSAEGNNERSPWNIAESYKAPGFIDEIRKWHHLRMKLLPYIYKEAVKAAENGQPLMKPLFMINPEDCNSFEWEDEYFFGEDLLVAPIFEESINNRRLYLPSGEWTGFFSQKKYEGGQIVDSILEKYPVFIKGGKESDICEEDCSFFEDIKKHF</sequence>
<organism evidence="6 7">
    <name type="scientific">Butyrivibrio proteoclasticus</name>
    <dbReference type="NCBI Taxonomy" id="43305"/>
    <lineage>
        <taxon>Bacteria</taxon>
        <taxon>Bacillati</taxon>
        <taxon>Bacillota</taxon>
        <taxon>Clostridia</taxon>
        <taxon>Lachnospirales</taxon>
        <taxon>Lachnospiraceae</taxon>
        <taxon>Butyrivibrio</taxon>
    </lineage>
</organism>
<gene>
    <name evidence="6" type="ORF">SAMN04487928_13036</name>
</gene>
<dbReference type="SUPFAM" id="SSF51011">
    <property type="entry name" value="Glycosyl hydrolase domain"/>
    <property type="match status" value="1"/>
</dbReference>
<dbReference type="InterPro" id="IPR051816">
    <property type="entry name" value="Glycosyl_Hydrolase_31"/>
</dbReference>
<dbReference type="Pfam" id="PF01055">
    <property type="entry name" value="Glyco_hydro_31_2nd"/>
    <property type="match status" value="1"/>
</dbReference>
<evidence type="ECO:0000256" key="1">
    <source>
        <dbReference type="ARBA" id="ARBA00007806"/>
    </source>
</evidence>
<dbReference type="Gene3D" id="2.60.40.1180">
    <property type="entry name" value="Golgi alpha-mannosidase II"/>
    <property type="match status" value="1"/>
</dbReference>
<dbReference type="CDD" id="cd06597">
    <property type="entry name" value="GH31_transferase_CtsY"/>
    <property type="match status" value="1"/>
</dbReference>
<dbReference type="PANTHER" id="PTHR43863">
    <property type="entry name" value="HYDROLASE, PUTATIVE (AFU_ORTHOLOGUE AFUA_1G03140)-RELATED"/>
    <property type="match status" value="1"/>
</dbReference>
<feature type="domain" description="Glycoside hydrolase family 31 N-terminal" evidence="4">
    <location>
        <begin position="15"/>
        <end position="99"/>
    </location>
</feature>
<feature type="domain" description="Glycoside hydrolase family 31 TIM barrel" evidence="3">
    <location>
        <begin position="138"/>
        <end position="495"/>
    </location>
</feature>
<dbReference type="CDD" id="cd14752">
    <property type="entry name" value="GH31_N"/>
    <property type="match status" value="1"/>
</dbReference>
<evidence type="ECO:0000259" key="3">
    <source>
        <dbReference type="Pfam" id="PF01055"/>
    </source>
</evidence>
<dbReference type="EMBL" id="FOXO01000030">
    <property type="protein sequence ID" value="SFQ29602.1"/>
    <property type="molecule type" value="Genomic_DNA"/>
</dbReference>
<dbReference type="GO" id="GO:0005975">
    <property type="term" value="P:carbohydrate metabolic process"/>
    <property type="evidence" value="ECO:0007669"/>
    <property type="project" value="InterPro"/>
</dbReference>
<keyword evidence="2 6" id="KW-0378">Hydrolase</keyword>
<dbReference type="GO" id="GO:0030246">
    <property type="term" value="F:carbohydrate binding"/>
    <property type="evidence" value="ECO:0007669"/>
    <property type="project" value="InterPro"/>
</dbReference>
<evidence type="ECO:0000313" key="6">
    <source>
        <dbReference type="EMBL" id="SFQ29602.1"/>
    </source>
</evidence>
<dbReference type="Pfam" id="PF21365">
    <property type="entry name" value="Glyco_hydro_31_3rd"/>
    <property type="match status" value="1"/>
</dbReference>
<dbReference type="OrthoDB" id="176168at2"/>
<evidence type="ECO:0000259" key="5">
    <source>
        <dbReference type="Pfam" id="PF21365"/>
    </source>
</evidence>
<dbReference type="Gene3D" id="2.60.40.1760">
    <property type="entry name" value="glycosyl hydrolase (family 31)"/>
    <property type="match status" value="1"/>
</dbReference>
<dbReference type="InterPro" id="IPR048395">
    <property type="entry name" value="Glyco_hydro_31_C"/>
</dbReference>
<dbReference type="InterPro" id="IPR013780">
    <property type="entry name" value="Glyco_hydro_b"/>
</dbReference>
<dbReference type="SUPFAM" id="SSF51445">
    <property type="entry name" value="(Trans)glycosidases"/>
    <property type="match status" value="1"/>
</dbReference>
<evidence type="ECO:0000259" key="4">
    <source>
        <dbReference type="Pfam" id="PF13802"/>
    </source>
</evidence>
<dbReference type="Pfam" id="PF13802">
    <property type="entry name" value="Gal_mutarotas_2"/>
    <property type="match status" value="1"/>
</dbReference>
<dbReference type="AlphaFoldDB" id="A0A1I5XC97"/>
<dbReference type="GO" id="GO:0004553">
    <property type="term" value="F:hydrolase activity, hydrolyzing O-glycosyl compounds"/>
    <property type="evidence" value="ECO:0007669"/>
    <property type="project" value="InterPro"/>
</dbReference>
<evidence type="ECO:0000313" key="7">
    <source>
        <dbReference type="Proteomes" id="UP000182624"/>
    </source>
</evidence>
<comment type="similarity">
    <text evidence="1 2">Belongs to the glycosyl hydrolase 31 family.</text>
</comment>
<dbReference type="PANTHER" id="PTHR43863:SF2">
    <property type="entry name" value="MALTASE-GLUCOAMYLASE"/>
    <property type="match status" value="1"/>
</dbReference>
<dbReference type="Proteomes" id="UP000182624">
    <property type="component" value="Unassembled WGS sequence"/>
</dbReference>
<dbReference type="InterPro" id="IPR011013">
    <property type="entry name" value="Gal_mutarotase_sf_dom"/>
</dbReference>
<reference evidence="7" key="1">
    <citation type="submission" date="2016-10" db="EMBL/GenBank/DDBJ databases">
        <authorList>
            <person name="Varghese N."/>
            <person name="Submissions S."/>
        </authorList>
    </citation>
    <scope>NUCLEOTIDE SEQUENCE [LARGE SCALE GENOMIC DNA]</scope>
    <source>
        <strain evidence="7">P18</strain>
    </source>
</reference>
<keyword evidence="7" id="KW-1185">Reference proteome</keyword>
<dbReference type="Gene3D" id="3.20.20.80">
    <property type="entry name" value="Glycosidases"/>
    <property type="match status" value="1"/>
</dbReference>
<dbReference type="InterPro" id="IPR017853">
    <property type="entry name" value="GH"/>
</dbReference>
<dbReference type="SUPFAM" id="SSF74650">
    <property type="entry name" value="Galactose mutarotase-like"/>
    <property type="match status" value="1"/>
</dbReference>
<keyword evidence="2" id="KW-0326">Glycosidase</keyword>
<proteinExistence type="inferred from homology"/>
<protein>
    <submittedName>
        <fullName evidence="6">Alpha-D-xyloside xylohydrolase</fullName>
    </submittedName>
</protein>
<name>A0A1I5XC97_9FIRM</name>
<dbReference type="RefSeq" id="WP_074890945.1">
    <property type="nucleotide sequence ID" value="NZ_FOXO01000030.1"/>
</dbReference>
<feature type="domain" description="Glycosyl hydrolase family 31 C-terminal" evidence="5">
    <location>
        <begin position="504"/>
        <end position="585"/>
    </location>
</feature>